<dbReference type="GO" id="GO:0009506">
    <property type="term" value="C:plasmodesma"/>
    <property type="evidence" value="ECO:0007669"/>
    <property type="project" value="UniProtKB-SubCell"/>
</dbReference>
<dbReference type="PROSITE" id="PS51473">
    <property type="entry name" value="GNK2"/>
    <property type="match status" value="1"/>
</dbReference>
<dbReference type="PANTHER" id="PTHR32080">
    <property type="entry name" value="ANTIFUNGAL PROTEIN GINKBILOBIN-2-LIKE"/>
    <property type="match status" value="1"/>
</dbReference>
<keyword evidence="9" id="KW-0472">Membrane</keyword>
<evidence type="ECO:0000256" key="5">
    <source>
        <dbReference type="ARBA" id="ARBA00022949"/>
    </source>
</evidence>
<dbReference type="GO" id="GO:0046739">
    <property type="term" value="P:transport of virus in multicellular host"/>
    <property type="evidence" value="ECO:0007669"/>
    <property type="project" value="TreeGrafter"/>
</dbReference>
<feature type="transmembrane region" description="Helical" evidence="9">
    <location>
        <begin position="152"/>
        <end position="170"/>
    </location>
</feature>
<evidence type="ECO:0000313" key="11">
    <source>
        <dbReference type="EMBL" id="AFK13838.1"/>
    </source>
</evidence>
<name>J3SHR6_BETVV</name>
<dbReference type="InterPro" id="IPR038408">
    <property type="entry name" value="GNK2_sf"/>
</dbReference>
<evidence type="ECO:0000256" key="9">
    <source>
        <dbReference type="SAM" id="Phobius"/>
    </source>
</evidence>
<keyword evidence="3" id="KW-0732">Signal</keyword>
<organism evidence="11">
    <name type="scientific">Beta vulgaris subsp. vulgaris</name>
    <name type="common">Beet</name>
    <dbReference type="NCBI Taxonomy" id="3555"/>
    <lineage>
        <taxon>Eukaryota</taxon>
        <taxon>Viridiplantae</taxon>
        <taxon>Streptophyta</taxon>
        <taxon>Embryophyta</taxon>
        <taxon>Tracheophyta</taxon>
        <taxon>Spermatophyta</taxon>
        <taxon>Magnoliopsida</taxon>
        <taxon>eudicotyledons</taxon>
        <taxon>Gunneridae</taxon>
        <taxon>Pentapetalae</taxon>
        <taxon>Caryophyllales</taxon>
        <taxon>Chenopodiaceae</taxon>
        <taxon>Betoideae</taxon>
        <taxon>Beta</taxon>
    </lineage>
</organism>
<dbReference type="AlphaFoldDB" id="J3SHR6"/>
<keyword evidence="2" id="KW-0945">Host-virus interaction</keyword>
<keyword evidence="9" id="KW-0812">Transmembrane</keyword>
<comment type="subcellular location">
    <subcellularLocation>
        <location evidence="7">Cell junction</location>
        <location evidence="7">Plasmodesma</location>
    </subcellularLocation>
    <subcellularLocation>
        <location evidence="1">Cell membrane</location>
        <topology evidence="1">Single-pass type I membrane protein</topology>
    </subcellularLocation>
</comment>
<dbReference type="Pfam" id="PF01657">
    <property type="entry name" value="Stress-antifung"/>
    <property type="match status" value="1"/>
</dbReference>
<evidence type="ECO:0000256" key="2">
    <source>
        <dbReference type="ARBA" id="ARBA00022581"/>
    </source>
</evidence>
<proteinExistence type="inferred from homology"/>
<comment type="similarity">
    <text evidence="8">Belongs to the cysteine-rich repeat secretory protein family. Plasmodesmata-located proteins (PDLD) subfamily.</text>
</comment>
<dbReference type="GO" id="GO:0005886">
    <property type="term" value="C:plasma membrane"/>
    <property type="evidence" value="ECO:0007669"/>
    <property type="project" value="UniProtKB-SubCell"/>
</dbReference>
<keyword evidence="5" id="KW-0965">Cell junction</keyword>
<accession>J3SHR6</accession>
<evidence type="ECO:0000256" key="4">
    <source>
        <dbReference type="ARBA" id="ARBA00022737"/>
    </source>
</evidence>
<keyword evidence="6" id="KW-1015">Disulfide bond</keyword>
<dbReference type="InterPro" id="IPR051378">
    <property type="entry name" value="Cell2Cell_Antifungal"/>
</dbReference>
<dbReference type="CDD" id="cd23509">
    <property type="entry name" value="Gnk2-like"/>
    <property type="match status" value="1"/>
</dbReference>
<keyword evidence="9" id="KW-1133">Transmembrane helix</keyword>
<evidence type="ECO:0000256" key="7">
    <source>
        <dbReference type="ARBA" id="ARBA00024184"/>
    </source>
</evidence>
<reference evidence="11" key="1">
    <citation type="submission" date="2011-08" db="EMBL/GenBank/DDBJ databases">
        <authorList>
            <person name="Xu D.-C."/>
            <person name="Zhang C.-L."/>
        </authorList>
    </citation>
    <scope>NUCLEOTIDE SEQUENCE</scope>
</reference>
<feature type="domain" description="Gnk2-homologous" evidence="10">
    <location>
        <begin position="29"/>
        <end position="133"/>
    </location>
</feature>
<evidence type="ECO:0000256" key="1">
    <source>
        <dbReference type="ARBA" id="ARBA00004251"/>
    </source>
</evidence>
<evidence type="ECO:0000256" key="3">
    <source>
        <dbReference type="ARBA" id="ARBA00022729"/>
    </source>
</evidence>
<dbReference type="InterPro" id="IPR002902">
    <property type="entry name" value="GNK2"/>
</dbReference>
<dbReference type="EMBL" id="JN606071">
    <property type="protein sequence ID" value="AFK13838.1"/>
    <property type="molecule type" value="Genomic_DNA"/>
</dbReference>
<evidence type="ECO:0000259" key="10">
    <source>
        <dbReference type="PROSITE" id="PS51473"/>
    </source>
</evidence>
<dbReference type="Gene3D" id="3.30.430.20">
    <property type="entry name" value="Gnk2 domain, C-X8-C-X2-C motif"/>
    <property type="match status" value="1"/>
</dbReference>
<keyword evidence="4" id="KW-0677">Repeat</keyword>
<evidence type="ECO:0000256" key="6">
    <source>
        <dbReference type="ARBA" id="ARBA00023157"/>
    </source>
</evidence>
<dbReference type="GO" id="GO:0010497">
    <property type="term" value="P:plasmodesmata-mediated intercellular transport"/>
    <property type="evidence" value="ECO:0007669"/>
    <property type="project" value="TreeGrafter"/>
</dbReference>
<protein>
    <submittedName>
        <fullName evidence="11">Plasmodesmata-located protein 4</fullName>
    </submittedName>
</protein>
<evidence type="ECO:0000256" key="8">
    <source>
        <dbReference type="ARBA" id="ARBA00038393"/>
    </source>
</evidence>
<dbReference type="PANTHER" id="PTHR32080:SF6">
    <property type="entry name" value="PLASMODESMATA-LOCATED PROTEIN 4"/>
    <property type="match status" value="1"/>
</dbReference>
<sequence>MAARIQLSGCHVQYEADLYNDIFSLDDELNNKKSCGETQAVMSSEYFEQMRSQALVALESEVAGGGGEGNNRFYSIKHEGFHAMVQCEVGIDECKCATCVVDAVEALEKECVSSISGQVYLGLCYLSYEFNPHEIHGAFHAEEKHKAGFGKIVAIAIGGVALLFIVLLLFRCLKKKDDVSSFSGTINNTYIFYC</sequence>